<dbReference type="EMBL" id="BPQB01000094">
    <property type="protein sequence ID" value="GJE98756.1"/>
    <property type="molecule type" value="Genomic_DNA"/>
</dbReference>
<evidence type="ECO:0000313" key="2">
    <source>
        <dbReference type="EMBL" id="GJE98756.1"/>
    </source>
</evidence>
<organism evidence="2 3">
    <name type="scientific">Phanerochaete sordida</name>
    <dbReference type="NCBI Taxonomy" id="48140"/>
    <lineage>
        <taxon>Eukaryota</taxon>
        <taxon>Fungi</taxon>
        <taxon>Dikarya</taxon>
        <taxon>Basidiomycota</taxon>
        <taxon>Agaricomycotina</taxon>
        <taxon>Agaricomycetes</taxon>
        <taxon>Polyporales</taxon>
        <taxon>Phanerochaetaceae</taxon>
        <taxon>Phanerochaete</taxon>
    </lineage>
</organism>
<evidence type="ECO:0000256" key="1">
    <source>
        <dbReference type="SAM" id="MobiDB-lite"/>
    </source>
</evidence>
<dbReference type="Proteomes" id="UP000703269">
    <property type="component" value="Unassembled WGS sequence"/>
</dbReference>
<keyword evidence="3" id="KW-1185">Reference proteome</keyword>
<feature type="compositionally biased region" description="Basic and acidic residues" evidence="1">
    <location>
        <begin position="1"/>
        <end position="19"/>
    </location>
</feature>
<name>A0A9P3LKQ1_9APHY</name>
<dbReference type="AlphaFoldDB" id="A0A9P3LKQ1"/>
<reference evidence="2 3" key="1">
    <citation type="submission" date="2021-08" db="EMBL/GenBank/DDBJ databases">
        <title>Draft Genome Sequence of Phanerochaete sordida strain YK-624.</title>
        <authorList>
            <person name="Mori T."/>
            <person name="Dohra H."/>
            <person name="Suzuki T."/>
            <person name="Kawagishi H."/>
            <person name="Hirai H."/>
        </authorList>
    </citation>
    <scope>NUCLEOTIDE SEQUENCE [LARGE SCALE GENOMIC DNA]</scope>
    <source>
        <strain evidence="2 3">YK-624</strain>
    </source>
</reference>
<feature type="region of interest" description="Disordered" evidence="1">
    <location>
        <begin position="1"/>
        <end position="44"/>
    </location>
</feature>
<comment type="caution">
    <text evidence="2">The sequence shown here is derived from an EMBL/GenBank/DDBJ whole genome shotgun (WGS) entry which is preliminary data.</text>
</comment>
<sequence>MQEAELRKMNENFRSKPDEYVSNPRRARSQGDDGRVRGKVQRRDTRKCADTAGDQARGCIRQARPCGDDCALGTTARLLHGPCDTPAHCSPHGARRHPLYSNPPRCVSRLKWRPMSWHVFQNISSSAKENQNDYGKSMRYSVLFVDCVRARLSGDPAQSSSSRRIYLPDANFARPRAWYYIV</sequence>
<evidence type="ECO:0000313" key="3">
    <source>
        <dbReference type="Proteomes" id="UP000703269"/>
    </source>
</evidence>
<protein>
    <submittedName>
        <fullName evidence="2">Uncharacterized protein</fullName>
    </submittedName>
</protein>
<gene>
    <name evidence="2" type="ORF">PsYK624_149920</name>
</gene>
<accession>A0A9P3LKQ1</accession>
<feature type="compositionally biased region" description="Basic and acidic residues" evidence="1">
    <location>
        <begin position="29"/>
        <end position="44"/>
    </location>
</feature>
<proteinExistence type="predicted"/>